<dbReference type="Proteomes" id="UP001078742">
    <property type="component" value="Unassembled WGS sequence"/>
</dbReference>
<sequence>MQTLRDTGRLAFTRLQRKFYYKPEDVEKLMTYVGIRRKEKAVRERRKNGYL</sequence>
<keyword evidence="1" id="KW-0238">DNA-binding</keyword>
<reference evidence="1" key="1">
    <citation type="submission" date="2022-12" db="EMBL/GenBank/DDBJ databases">
        <title>Development of a Multilocus Sequence Typing Scheme for Bacteroides fragilis Based on Whole Genome Sequencing Data and Clinical Application.</title>
        <authorList>
            <person name="Nielsen F.D."/>
            <person name="Justesen U.S."/>
        </authorList>
    </citation>
    <scope>NUCLEOTIDE SEQUENCE</scope>
    <source>
        <strain evidence="1">BF_BC_VIB_DK_2012_57</strain>
    </source>
</reference>
<gene>
    <name evidence="1" type="ORF">O1420_10605</name>
</gene>
<evidence type="ECO:0000313" key="2">
    <source>
        <dbReference type="Proteomes" id="UP001078742"/>
    </source>
</evidence>
<dbReference type="AlphaFoldDB" id="A0A9Q4IRJ6"/>
<organism evidence="1 2">
    <name type="scientific">Bacteroides fragilis</name>
    <dbReference type="NCBI Taxonomy" id="817"/>
    <lineage>
        <taxon>Bacteria</taxon>
        <taxon>Pseudomonadati</taxon>
        <taxon>Bacteroidota</taxon>
        <taxon>Bacteroidia</taxon>
        <taxon>Bacteroidales</taxon>
        <taxon>Bacteroidaceae</taxon>
        <taxon>Bacteroides</taxon>
    </lineage>
</organism>
<accession>A0A9Q4IRJ6</accession>
<dbReference type="GO" id="GO:0003677">
    <property type="term" value="F:DNA binding"/>
    <property type="evidence" value="ECO:0007669"/>
    <property type="project" value="UniProtKB-KW"/>
</dbReference>
<protein>
    <submittedName>
        <fullName evidence="1">DNA-binding protein</fullName>
    </submittedName>
</protein>
<dbReference type="EMBL" id="JAPUAV010000006">
    <property type="protein sequence ID" value="MCZ2571844.1"/>
    <property type="molecule type" value="Genomic_DNA"/>
</dbReference>
<evidence type="ECO:0000313" key="1">
    <source>
        <dbReference type="EMBL" id="MCZ2571844.1"/>
    </source>
</evidence>
<proteinExistence type="predicted"/>
<name>A0A9Q4IRJ6_BACFG</name>
<comment type="caution">
    <text evidence="1">The sequence shown here is derived from an EMBL/GenBank/DDBJ whole genome shotgun (WGS) entry which is preliminary data.</text>
</comment>